<name>A0A0J0YSF2_9NEIS</name>
<evidence type="ECO:0000313" key="3">
    <source>
        <dbReference type="Proteomes" id="UP000036027"/>
    </source>
</evidence>
<keyword evidence="1" id="KW-0812">Transmembrane</keyword>
<reference evidence="2 3" key="1">
    <citation type="submission" date="2014-11" db="EMBL/GenBank/DDBJ databases">
        <title>Genome of a novel goose pathogen.</title>
        <authorList>
            <person name="Hansen C.M."/>
            <person name="Hueffer K."/>
            <person name="Choi S.C."/>
        </authorList>
    </citation>
    <scope>NUCLEOTIDE SEQUENCE [LARGE SCALE GENOMIC DNA]</scope>
    <source>
        <strain evidence="2 3">KH1503</strain>
    </source>
</reference>
<comment type="caution">
    <text evidence="2">The sequence shown here is derived from an EMBL/GenBank/DDBJ whole genome shotgun (WGS) entry which is preliminary data.</text>
</comment>
<accession>A0A0J0YSF2</accession>
<proteinExistence type="predicted"/>
<evidence type="ECO:0000313" key="2">
    <source>
        <dbReference type="EMBL" id="KLT73051.1"/>
    </source>
</evidence>
<protein>
    <submittedName>
        <fullName evidence="2">Uncharacterized protein</fullName>
    </submittedName>
</protein>
<evidence type="ECO:0000256" key="1">
    <source>
        <dbReference type="SAM" id="Phobius"/>
    </source>
</evidence>
<dbReference type="EMBL" id="JTDO01000006">
    <property type="protein sequence ID" value="KLT73051.1"/>
    <property type="molecule type" value="Genomic_DNA"/>
</dbReference>
<organism evidence="2 3">
    <name type="scientific">Neisseria arctica</name>
    <dbReference type="NCBI Taxonomy" id="1470200"/>
    <lineage>
        <taxon>Bacteria</taxon>
        <taxon>Pseudomonadati</taxon>
        <taxon>Pseudomonadota</taxon>
        <taxon>Betaproteobacteria</taxon>
        <taxon>Neisseriales</taxon>
        <taxon>Neisseriaceae</taxon>
        <taxon>Neisseria</taxon>
    </lineage>
</organism>
<feature type="transmembrane region" description="Helical" evidence="1">
    <location>
        <begin position="39"/>
        <end position="58"/>
    </location>
</feature>
<dbReference type="RefSeq" id="WP_047760846.1">
    <property type="nucleotide sequence ID" value="NZ_CP091510.1"/>
</dbReference>
<dbReference type="PATRIC" id="fig|1470200.3.peg.2189"/>
<gene>
    <name evidence="2" type="ORF">PL75_05105</name>
</gene>
<dbReference type="Proteomes" id="UP000036027">
    <property type="component" value="Unassembled WGS sequence"/>
</dbReference>
<feature type="transmembrane region" description="Helical" evidence="1">
    <location>
        <begin position="64"/>
        <end position="86"/>
    </location>
</feature>
<dbReference type="STRING" id="1470200.PL75_05105"/>
<feature type="transmembrane region" description="Helical" evidence="1">
    <location>
        <begin position="6"/>
        <end position="27"/>
    </location>
</feature>
<keyword evidence="1" id="KW-1133">Transmembrane helix</keyword>
<dbReference type="AlphaFoldDB" id="A0A0J0YSF2"/>
<sequence length="88" mass="9548">MNAALINVEGFAFIRAVVGWLLLAAISRQTCRQGSFFHAYPHILALFSTLVCISLIRNPPVSEIGLFGVFLLCAAALVVGFVLSLLRK</sequence>
<keyword evidence="1" id="KW-0472">Membrane</keyword>
<keyword evidence="3" id="KW-1185">Reference proteome</keyword>